<dbReference type="SUPFAM" id="SSF53474">
    <property type="entry name" value="alpha/beta-Hydrolases"/>
    <property type="match status" value="1"/>
</dbReference>
<dbReference type="InterPro" id="IPR000073">
    <property type="entry name" value="AB_hydrolase_1"/>
</dbReference>
<keyword evidence="3" id="KW-1185">Reference proteome</keyword>
<dbReference type="InterPro" id="IPR022742">
    <property type="entry name" value="Hydrolase_4"/>
</dbReference>
<proteinExistence type="predicted"/>
<sequence length="255" mass="29861">MKLNIVTNLVPNEKKRIFIVHGIAEHLGRYDHVVAYLNQQGYSVVRFDLRGHGKSEGKRGYIRSYQDFLDDVDTVFNLHKGKRNILFGHSMGALITHLYMTKDNGFEASITSAGPTNYIKDVQFVRYIGFKYYSFLQVKNNLARNMLSHIEKVEDDYMRDPLVLKQYYINLIGEMFVKGVKHLNKNIIYHNKPILMLHGQLDKIVPVEFSQRLFGLLSQTDKTLKIYPNDWHEILNELDRDEVLKDIVNWLDQRA</sequence>
<dbReference type="Gene3D" id="3.40.50.1820">
    <property type="entry name" value="alpha/beta hydrolase"/>
    <property type="match status" value="1"/>
</dbReference>
<gene>
    <name evidence="2" type="ORF">N7548_05535</name>
</gene>
<dbReference type="RefSeq" id="WP_263608472.1">
    <property type="nucleotide sequence ID" value="NZ_JAOVQM010000003.1"/>
</dbReference>
<dbReference type="Pfam" id="PF12146">
    <property type="entry name" value="Hydrolase_4"/>
    <property type="match status" value="1"/>
</dbReference>
<organism evidence="2 3">
    <name type="scientific">Paracholeplasma manati</name>
    <dbReference type="NCBI Taxonomy" id="591373"/>
    <lineage>
        <taxon>Bacteria</taxon>
        <taxon>Bacillati</taxon>
        <taxon>Mycoplasmatota</taxon>
        <taxon>Mollicutes</taxon>
        <taxon>Acholeplasmatales</taxon>
        <taxon>Acholeplasmataceae</taxon>
        <taxon>Paracholeplasma</taxon>
    </lineage>
</organism>
<dbReference type="InterPro" id="IPR051044">
    <property type="entry name" value="MAG_DAG_Lipase"/>
</dbReference>
<dbReference type="InterPro" id="IPR029058">
    <property type="entry name" value="AB_hydrolase_fold"/>
</dbReference>
<evidence type="ECO:0000313" key="3">
    <source>
        <dbReference type="Proteomes" id="UP001177160"/>
    </source>
</evidence>
<reference evidence="2" key="1">
    <citation type="submission" date="2022-09" db="EMBL/GenBank/DDBJ databases">
        <title>Novel Mycoplasma species identified in domestic and wild animals.</title>
        <authorList>
            <person name="Volokhov D.V."/>
            <person name="Furtak V.A."/>
            <person name="Zagorodnyaya T.A."/>
        </authorList>
    </citation>
    <scope>NUCLEOTIDE SEQUENCE</scope>
    <source>
        <strain evidence="2">Oakley</strain>
    </source>
</reference>
<dbReference type="PANTHER" id="PTHR11614">
    <property type="entry name" value="PHOSPHOLIPASE-RELATED"/>
    <property type="match status" value="1"/>
</dbReference>
<dbReference type="Proteomes" id="UP001177160">
    <property type="component" value="Unassembled WGS sequence"/>
</dbReference>
<evidence type="ECO:0000259" key="1">
    <source>
        <dbReference type="Pfam" id="PF12146"/>
    </source>
</evidence>
<accession>A0ABT2Y6B8</accession>
<evidence type="ECO:0000313" key="2">
    <source>
        <dbReference type="EMBL" id="MCV2232287.1"/>
    </source>
</evidence>
<protein>
    <submittedName>
        <fullName evidence="2">Lysophospholipase</fullName>
    </submittedName>
</protein>
<name>A0ABT2Y6B8_9MOLU</name>
<feature type="domain" description="Serine aminopeptidase S33" evidence="1">
    <location>
        <begin position="13"/>
        <end position="239"/>
    </location>
</feature>
<dbReference type="PRINTS" id="PR00111">
    <property type="entry name" value="ABHYDROLASE"/>
</dbReference>
<dbReference type="EMBL" id="JAOVQM010000003">
    <property type="protein sequence ID" value="MCV2232287.1"/>
    <property type="molecule type" value="Genomic_DNA"/>
</dbReference>
<comment type="caution">
    <text evidence="2">The sequence shown here is derived from an EMBL/GenBank/DDBJ whole genome shotgun (WGS) entry which is preliminary data.</text>
</comment>